<feature type="transmembrane region" description="Helical" evidence="1">
    <location>
        <begin position="165"/>
        <end position="183"/>
    </location>
</feature>
<feature type="transmembrane region" description="Helical" evidence="1">
    <location>
        <begin position="342"/>
        <end position="365"/>
    </location>
</feature>
<organism evidence="2">
    <name type="scientific">marine metagenome</name>
    <dbReference type="NCBI Taxonomy" id="408172"/>
    <lineage>
        <taxon>unclassified sequences</taxon>
        <taxon>metagenomes</taxon>
        <taxon>ecological metagenomes</taxon>
    </lineage>
</organism>
<feature type="transmembrane region" description="Helical" evidence="1">
    <location>
        <begin position="41"/>
        <end position="61"/>
    </location>
</feature>
<feature type="transmembrane region" description="Helical" evidence="1">
    <location>
        <begin position="195"/>
        <end position="213"/>
    </location>
</feature>
<feature type="transmembrane region" description="Helical" evidence="1">
    <location>
        <begin position="437"/>
        <end position="454"/>
    </location>
</feature>
<name>A0A382CZP9_9ZZZZ</name>
<feature type="transmembrane region" description="Helical" evidence="1">
    <location>
        <begin position="247"/>
        <end position="271"/>
    </location>
</feature>
<evidence type="ECO:0000313" key="2">
    <source>
        <dbReference type="EMBL" id="SVB31716.1"/>
    </source>
</evidence>
<reference evidence="2" key="1">
    <citation type="submission" date="2018-05" db="EMBL/GenBank/DDBJ databases">
        <authorList>
            <person name="Lanie J.A."/>
            <person name="Ng W.-L."/>
            <person name="Kazmierczak K.M."/>
            <person name="Andrzejewski T.M."/>
            <person name="Davidsen T.M."/>
            <person name="Wayne K.J."/>
            <person name="Tettelin H."/>
            <person name="Glass J.I."/>
            <person name="Rusch D."/>
            <person name="Podicherti R."/>
            <person name="Tsui H.-C.T."/>
            <person name="Winkler M.E."/>
        </authorList>
    </citation>
    <scope>NUCLEOTIDE SEQUENCE</scope>
</reference>
<keyword evidence="1" id="KW-0472">Membrane</keyword>
<dbReference type="AlphaFoldDB" id="A0A382CZP9"/>
<feature type="transmembrane region" description="Helical" evidence="1">
    <location>
        <begin position="67"/>
        <end position="87"/>
    </location>
</feature>
<protein>
    <submittedName>
        <fullName evidence="2">Uncharacterized protein</fullName>
    </submittedName>
</protein>
<feature type="transmembrane region" description="Helical" evidence="1">
    <location>
        <begin position="292"/>
        <end position="311"/>
    </location>
</feature>
<feature type="transmembrane region" description="Helical" evidence="1">
    <location>
        <begin position="411"/>
        <end position="431"/>
    </location>
</feature>
<feature type="non-terminal residue" evidence="2">
    <location>
        <position position="615"/>
    </location>
</feature>
<feature type="transmembrane region" description="Helical" evidence="1">
    <location>
        <begin position="99"/>
        <end position="121"/>
    </location>
</feature>
<accession>A0A382CZP9</accession>
<feature type="transmembrane region" description="Helical" evidence="1">
    <location>
        <begin position="582"/>
        <end position="599"/>
    </location>
</feature>
<feature type="transmembrane region" description="Helical" evidence="1">
    <location>
        <begin position="371"/>
        <end position="391"/>
    </location>
</feature>
<feature type="transmembrane region" description="Helical" evidence="1">
    <location>
        <begin position="526"/>
        <end position="544"/>
    </location>
</feature>
<keyword evidence="1" id="KW-1133">Transmembrane helix</keyword>
<feature type="transmembrane region" description="Helical" evidence="1">
    <location>
        <begin position="317"/>
        <end position="337"/>
    </location>
</feature>
<dbReference type="EMBL" id="UINC01036960">
    <property type="protein sequence ID" value="SVB31716.1"/>
    <property type="molecule type" value="Genomic_DNA"/>
</dbReference>
<gene>
    <name evidence="2" type="ORF">METZ01_LOCUS184570</name>
</gene>
<sequence>VTIPTASVETTYPNRVKSTAFNFSWADTWKTLYSENAMSSLLGLGILLVTIGSLVILVSMWEEESNRPYLIPLSAGQVTAFIFVGHMVRSRMNLHLSGLAFITIAAVWALFTSGVITYLLFDPISPNPKLPGIDLQIHLEPKAWLMLVGIALPLWWGLSYVYKGYVLTHGSLLLAGMALSLIAFFFDNDWQRWEWYYLFGGISLVYLSTGIVWRIRGNDIANEIIFSVGNVLAALTILIAISETNTWGKIVILVLVGLYFAVSGSTFITFVSSKVPLLQAPRHFRKFFCPMALGVSAFSLTFAFVSAAILLSFDWHISLLALTSVLTILSIIAMIIVKKWYWIYPVTTFTHASTLLAITLPQIGLENPHTYGLITIPLVSIYILFLTFAYLKINPPGSGYTRRVDPRFAPLIAIACLDIAISVTLSGWSDWSNSEGILAASIYTLVTVAVCYISKNRNMTYTTTVLVAITSMFLVGNVGDGSWTLRAVSWSCQGLASWWMAVGIRKWSENSTKPWLEIWETPLRKTSTRFAIASTIFVLLSVILSLSGENDSGSHILNATTVVAILGLLYLGIGITKRDARYIYVSAASLIVSWYIQAANQEFSSVHFYTIPAGL</sequence>
<evidence type="ECO:0000256" key="1">
    <source>
        <dbReference type="SAM" id="Phobius"/>
    </source>
</evidence>
<proteinExistence type="predicted"/>
<feature type="transmembrane region" description="Helical" evidence="1">
    <location>
        <begin position="556"/>
        <end position="575"/>
    </location>
</feature>
<keyword evidence="1" id="KW-0812">Transmembrane</keyword>
<feature type="transmembrane region" description="Helical" evidence="1">
    <location>
        <begin position="220"/>
        <end position="241"/>
    </location>
</feature>
<feature type="non-terminal residue" evidence="2">
    <location>
        <position position="1"/>
    </location>
</feature>
<feature type="transmembrane region" description="Helical" evidence="1">
    <location>
        <begin position="141"/>
        <end position="158"/>
    </location>
</feature>